<dbReference type="GO" id="GO:0005886">
    <property type="term" value="C:plasma membrane"/>
    <property type="evidence" value="ECO:0007669"/>
    <property type="project" value="TreeGrafter"/>
</dbReference>
<keyword evidence="4 5" id="KW-0472">Membrane</keyword>
<dbReference type="PANTHER" id="PTHR45620">
    <property type="entry name" value="PDF RECEPTOR-LIKE PROTEIN-RELATED"/>
    <property type="match status" value="1"/>
</dbReference>
<keyword evidence="8" id="KW-1185">Reference proteome</keyword>
<dbReference type="GO" id="GO:0007188">
    <property type="term" value="P:adenylate cyclase-modulating G protein-coupled receptor signaling pathway"/>
    <property type="evidence" value="ECO:0007669"/>
    <property type="project" value="TreeGrafter"/>
</dbReference>
<name>A0AAD7W432_9TELE</name>
<feature type="domain" description="G-protein coupled receptors family 2 profile 2" evidence="6">
    <location>
        <begin position="1"/>
        <end position="121"/>
    </location>
</feature>
<evidence type="ECO:0000259" key="6">
    <source>
        <dbReference type="PROSITE" id="PS50261"/>
    </source>
</evidence>
<dbReference type="PROSITE" id="PS50261">
    <property type="entry name" value="G_PROTEIN_RECEP_F2_4"/>
    <property type="match status" value="1"/>
</dbReference>
<dbReference type="Pfam" id="PF00002">
    <property type="entry name" value="7tm_2"/>
    <property type="match status" value="1"/>
</dbReference>
<dbReference type="GO" id="GO:0008528">
    <property type="term" value="F:G protein-coupled peptide receptor activity"/>
    <property type="evidence" value="ECO:0007669"/>
    <property type="project" value="TreeGrafter"/>
</dbReference>
<evidence type="ECO:0000256" key="4">
    <source>
        <dbReference type="ARBA" id="ARBA00023136"/>
    </source>
</evidence>
<evidence type="ECO:0000313" key="7">
    <source>
        <dbReference type="EMBL" id="KAJ8383486.1"/>
    </source>
</evidence>
<dbReference type="EMBL" id="JAINUG010000292">
    <property type="protein sequence ID" value="KAJ8383486.1"/>
    <property type="molecule type" value="Genomic_DNA"/>
</dbReference>
<gene>
    <name evidence="7" type="ORF">AAFF_G00220030</name>
</gene>
<evidence type="ECO:0000256" key="3">
    <source>
        <dbReference type="ARBA" id="ARBA00022989"/>
    </source>
</evidence>
<protein>
    <recommendedName>
        <fullName evidence="6">G-protein coupled receptors family 2 profile 2 domain-containing protein</fullName>
    </recommendedName>
</protein>
<dbReference type="AlphaFoldDB" id="A0AAD7W432"/>
<evidence type="ECO:0000256" key="5">
    <source>
        <dbReference type="SAM" id="Phobius"/>
    </source>
</evidence>
<evidence type="ECO:0000256" key="1">
    <source>
        <dbReference type="ARBA" id="ARBA00004141"/>
    </source>
</evidence>
<dbReference type="GO" id="GO:0007166">
    <property type="term" value="P:cell surface receptor signaling pathway"/>
    <property type="evidence" value="ECO:0007669"/>
    <property type="project" value="InterPro"/>
</dbReference>
<feature type="transmembrane region" description="Helical" evidence="5">
    <location>
        <begin position="21"/>
        <end position="45"/>
    </location>
</feature>
<keyword evidence="3 5" id="KW-1133">Transmembrane helix</keyword>
<proteinExistence type="predicted"/>
<comment type="subcellular location">
    <subcellularLocation>
        <location evidence="1">Membrane</location>
        <topology evidence="1">Multi-pass membrane protein</topology>
    </subcellularLocation>
</comment>
<reference evidence="7" key="1">
    <citation type="journal article" date="2023" name="Science">
        <title>Genome structures resolve the early diversification of teleost fishes.</title>
        <authorList>
            <person name="Parey E."/>
            <person name="Louis A."/>
            <person name="Montfort J."/>
            <person name="Bouchez O."/>
            <person name="Roques C."/>
            <person name="Iampietro C."/>
            <person name="Lluch J."/>
            <person name="Castinel A."/>
            <person name="Donnadieu C."/>
            <person name="Desvignes T."/>
            <person name="Floi Bucao C."/>
            <person name="Jouanno E."/>
            <person name="Wen M."/>
            <person name="Mejri S."/>
            <person name="Dirks R."/>
            <person name="Jansen H."/>
            <person name="Henkel C."/>
            <person name="Chen W.J."/>
            <person name="Zahm M."/>
            <person name="Cabau C."/>
            <person name="Klopp C."/>
            <person name="Thompson A.W."/>
            <person name="Robinson-Rechavi M."/>
            <person name="Braasch I."/>
            <person name="Lecointre G."/>
            <person name="Bobe J."/>
            <person name="Postlethwait J.H."/>
            <person name="Berthelot C."/>
            <person name="Roest Crollius H."/>
            <person name="Guiguen Y."/>
        </authorList>
    </citation>
    <scope>NUCLEOTIDE SEQUENCE</scope>
    <source>
        <strain evidence="7">NC1722</strain>
    </source>
</reference>
<accession>A0AAD7W432</accession>
<dbReference type="Proteomes" id="UP001221898">
    <property type="component" value="Unassembled WGS sequence"/>
</dbReference>
<dbReference type="InterPro" id="IPR000832">
    <property type="entry name" value="GPCR_2_secretin-like"/>
</dbReference>
<dbReference type="PANTHER" id="PTHR45620:SF16">
    <property type="entry name" value="GROWTH HORMONE RELEASING HORMONE RECEPTOR 2 PRECURSOR"/>
    <property type="match status" value="1"/>
</dbReference>
<dbReference type="GO" id="GO:0017046">
    <property type="term" value="F:peptide hormone binding"/>
    <property type="evidence" value="ECO:0007669"/>
    <property type="project" value="TreeGrafter"/>
</dbReference>
<dbReference type="InterPro" id="IPR050332">
    <property type="entry name" value="GPCR_2"/>
</dbReference>
<comment type="caution">
    <text evidence="7">The sequence shown here is derived from an EMBL/GenBank/DDBJ whole genome shotgun (WGS) entry which is preliminary data.</text>
</comment>
<sequence length="121" mass="13712">MPKKQKLAGRGRKLLCTRTYIHLNLFSSFILCGVAVFIKDAVLFADENTSHCTMSTVGCKVAMTLFQFCVLANFFWLLVEGLYLQTLFVFTFTQEKKVFWWYTLIGCGRGPLTAGVPRLLA</sequence>
<organism evidence="7 8">
    <name type="scientific">Aldrovandia affinis</name>
    <dbReference type="NCBI Taxonomy" id="143900"/>
    <lineage>
        <taxon>Eukaryota</taxon>
        <taxon>Metazoa</taxon>
        <taxon>Chordata</taxon>
        <taxon>Craniata</taxon>
        <taxon>Vertebrata</taxon>
        <taxon>Euteleostomi</taxon>
        <taxon>Actinopterygii</taxon>
        <taxon>Neopterygii</taxon>
        <taxon>Teleostei</taxon>
        <taxon>Notacanthiformes</taxon>
        <taxon>Halosauridae</taxon>
        <taxon>Aldrovandia</taxon>
    </lineage>
</organism>
<dbReference type="PRINTS" id="PR00249">
    <property type="entry name" value="GPCRSECRETIN"/>
</dbReference>
<dbReference type="InterPro" id="IPR017981">
    <property type="entry name" value="GPCR_2-like_7TM"/>
</dbReference>
<evidence type="ECO:0000256" key="2">
    <source>
        <dbReference type="ARBA" id="ARBA00022692"/>
    </source>
</evidence>
<evidence type="ECO:0000313" key="8">
    <source>
        <dbReference type="Proteomes" id="UP001221898"/>
    </source>
</evidence>
<dbReference type="Gene3D" id="1.20.1070.10">
    <property type="entry name" value="Rhodopsin 7-helix transmembrane proteins"/>
    <property type="match status" value="1"/>
</dbReference>
<feature type="transmembrane region" description="Helical" evidence="5">
    <location>
        <begin position="65"/>
        <end position="90"/>
    </location>
</feature>
<keyword evidence="2 5" id="KW-0812">Transmembrane</keyword>